<gene>
    <name evidence="2" type="ORF">EV657_1456</name>
</gene>
<dbReference type="Proteomes" id="UP000295484">
    <property type="component" value="Unassembled WGS sequence"/>
</dbReference>
<evidence type="ECO:0000313" key="3">
    <source>
        <dbReference type="Proteomes" id="UP000295484"/>
    </source>
</evidence>
<dbReference type="GO" id="GO:0008616">
    <property type="term" value="P:tRNA queuosine(34) biosynthetic process"/>
    <property type="evidence" value="ECO:0007669"/>
    <property type="project" value="UniProtKB-KW"/>
</dbReference>
<dbReference type="NCBIfam" id="NF041925">
    <property type="entry name" value="QatC"/>
    <property type="match status" value="1"/>
</dbReference>
<reference evidence="2 3" key="1">
    <citation type="submission" date="2019-03" db="EMBL/GenBank/DDBJ databases">
        <title>Genomic Encyclopedia of Type Strains, Phase IV (KMG-IV): sequencing the most valuable type-strain genomes for metagenomic binning, comparative biology and taxonomic classification.</title>
        <authorList>
            <person name="Goeker M."/>
        </authorList>
    </citation>
    <scope>NUCLEOTIDE SEQUENCE [LARGE SCALE GENOMIC DNA]</scope>
    <source>
        <strain evidence="2 3">JA181</strain>
    </source>
</reference>
<protein>
    <submittedName>
        <fullName evidence="2">Queuosine biosynthesis protein QueC</fullName>
    </submittedName>
</protein>
<dbReference type="InterPro" id="IPR014729">
    <property type="entry name" value="Rossmann-like_a/b/a_fold"/>
</dbReference>
<name>A0A4R8F7E7_9RHOB</name>
<organism evidence="2 3">
    <name type="scientific">Rhodovulum visakhapatnamense</name>
    <dbReference type="NCBI Taxonomy" id="364297"/>
    <lineage>
        <taxon>Bacteria</taxon>
        <taxon>Pseudomonadati</taxon>
        <taxon>Pseudomonadota</taxon>
        <taxon>Alphaproteobacteria</taxon>
        <taxon>Rhodobacterales</taxon>
        <taxon>Paracoccaceae</taxon>
        <taxon>Rhodovulum</taxon>
    </lineage>
</organism>
<dbReference type="EMBL" id="SOEB01000045">
    <property type="protein sequence ID" value="TDX21122.1"/>
    <property type="molecule type" value="Genomic_DNA"/>
</dbReference>
<dbReference type="InterPro" id="IPR018317">
    <property type="entry name" value="QueC"/>
</dbReference>
<dbReference type="Pfam" id="PF06508">
    <property type="entry name" value="QueC"/>
    <property type="match status" value="1"/>
</dbReference>
<keyword evidence="1" id="KW-0671">Queuosine biosynthesis</keyword>
<dbReference type="Gene3D" id="3.40.50.620">
    <property type="entry name" value="HUPs"/>
    <property type="match status" value="1"/>
</dbReference>
<evidence type="ECO:0000313" key="2">
    <source>
        <dbReference type="EMBL" id="TDX21122.1"/>
    </source>
</evidence>
<comment type="caution">
    <text evidence="2">The sequence shown here is derived from an EMBL/GenBank/DDBJ whole genome shotgun (WGS) entry which is preliminary data.</text>
</comment>
<sequence length="426" mass="46547">MTSVACLPQDLPDIPDTDIRFDIYTNSRTPGRGRVGDLVPGRLRRLGLFPSGAAWDFMSFAMAVVAADEAVSRVRSPDGWTRKIDLTVAVSDPAFWNSESERLTQALRFLSGDMWSVQFIAGGGMPFPRGPRRPRPEDMICLLSGGMDSLIGAIDAVSEGRQPLLVSQMAKGDTQDQRTFASSVAPRSLHLQLNHHARPPCASERSQRARSIAFLGFGVMAATCLQSHADGEIVELRMPENGFISQNVPLTPLRTGSLSTRTTHPYFLRLIQETLEAADLRVHIRNPYEFQTKGEMLKGCQDPALLAALVDTSTSCGRYSRTGFQHCGRCVPCQVRRAAYVAWGVPDRTVKGYKYEHLGQKDARHAGFDDVRSVAIAIETVSLQGISALIGGSMNVQLLGDPTPYRRVVKNGIAELAALHSKLGVT</sequence>
<dbReference type="InterPro" id="IPR049676">
    <property type="entry name" value="QatC"/>
</dbReference>
<dbReference type="AlphaFoldDB" id="A0A4R8F7E7"/>
<evidence type="ECO:0000256" key="1">
    <source>
        <dbReference type="ARBA" id="ARBA00022785"/>
    </source>
</evidence>
<proteinExistence type="predicted"/>
<accession>A0A4R8F7E7</accession>